<protein>
    <recommendedName>
        <fullName evidence="2">DUF4367 domain-containing protein</fullName>
    </recommendedName>
</protein>
<proteinExistence type="predicted"/>
<name>A0ABM8YUN3_9BACI</name>
<feature type="transmembrane region" description="Helical" evidence="1">
    <location>
        <begin position="12"/>
        <end position="32"/>
    </location>
</feature>
<keyword evidence="4" id="KW-1185">Reference proteome</keyword>
<evidence type="ECO:0000313" key="3">
    <source>
        <dbReference type="EMBL" id="CAG9623642.1"/>
    </source>
</evidence>
<feature type="domain" description="DUF4367" evidence="2">
    <location>
        <begin position="82"/>
        <end position="176"/>
    </location>
</feature>
<evidence type="ECO:0000313" key="4">
    <source>
        <dbReference type="Proteomes" id="UP000789833"/>
    </source>
</evidence>
<evidence type="ECO:0000256" key="1">
    <source>
        <dbReference type="SAM" id="Phobius"/>
    </source>
</evidence>
<sequence>MLDNFPLNVQTNLEGVIIIRIFLTCLLVFTLVSPSTADKIQYYKGSPTLQDVKKIMKFKVFEPTKLDSDWIVSIKYHPDDETTAKGFTMSFLSKKDNEGIMSLSQKKGNGNKPDYEELEKVTINGEVGYFKKWGTDYDHRGKITGGLLWWEQKGTSFEFWSVKCSKECMITFAESLK</sequence>
<keyword evidence="1" id="KW-1133">Transmembrane helix</keyword>
<dbReference type="InterPro" id="IPR025377">
    <property type="entry name" value="DUF4367"/>
</dbReference>
<keyword evidence="1" id="KW-0472">Membrane</keyword>
<dbReference type="Pfam" id="PF14285">
    <property type="entry name" value="DUF4367"/>
    <property type="match status" value="1"/>
</dbReference>
<keyword evidence="1" id="KW-0812">Transmembrane</keyword>
<accession>A0ABM8YUN3</accession>
<comment type="caution">
    <text evidence="3">The sequence shown here is derived from an EMBL/GenBank/DDBJ whole genome shotgun (WGS) entry which is preliminary data.</text>
</comment>
<dbReference type="EMBL" id="CAKJTJ010000060">
    <property type="protein sequence ID" value="CAG9623642.1"/>
    <property type="molecule type" value="Genomic_DNA"/>
</dbReference>
<organism evidence="3 4">
    <name type="scientific">Sutcliffiella rhizosphaerae</name>
    <dbReference type="NCBI Taxonomy" id="2880967"/>
    <lineage>
        <taxon>Bacteria</taxon>
        <taxon>Bacillati</taxon>
        <taxon>Bacillota</taxon>
        <taxon>Bacilli</taxon>
        <taxon>Bacillales</taxon>
        <taxon>Bacillaceae</taxon>
        <taxon>Sutcliffiella</taxon>
    </lineage>
</organism>
<dbReference type="Proteomes" id="UP000789833">
    <property type="component" value="Unassembled WGS sequence"/>
</dbReference>
<gene>
    <name evidence="3" type="ORF">BACCIP111883_04460</name>
</gene>
<reference evidence="3 4" key="1">
    <citation type="submission" date="2021-10" db="EMBL/GenBank/DDBJ databases">
        <authorList>
            <person name="Criscuolo A."/>
        </authorList>
    </citation>
    <scope>NUCLEOTIDE SEQUENCE [LARGE SCALE GENOMIC DNA]</scope>
    <source>
        <strain evidence="4">CIP 111883</strain>
    </source>
</reference>
<evidence type="ECO:0000259" key="2">
    <source>
        <dbReference type="Pfam" id="PF14285"/>
    </source>
</evidence>